<dbReference type="AlphaFoldDB" id="A0A1B2E355"/>
<dbReference type="InterPro" id="IPR018120">
    <property type="entry name" value="Glyco_hydro_1_AS"/>
</dbReference>
<evidence type="ECO:0000313" key="14">
    <source>
        <dbReference type="EMBL" id="OOC63492.1"/>
    </source>
</evidence>
<organism evidence="13">
    <name type="scientific">Paenibacillus ihbetae</name>
    <dbReference type="NCBI Taxonomy" id="1870820"/>
    <lineage>
        <taxon>Bacteria</taxon>
        <taxon>Bacillati</taxon>
        <taxon>Bacillota</taxon>
        <taxon>Bacilli</taxon>
        <taxon>Bacillales</taxon>
        <taxon>Paenibacillaceae</taxon>
        <taxon>Paenibacillus</taxon>
    </lineage>
</organism>
<dbReference type="PROSITE" id="PS00653">
    <property type="entry name" value="GLYCOSYL_HYDROL_F1_2"/>
    <property type="match status" value="1"/>
</dbReference>
<dbReference type="PRINTS" id="PR00131">
    <property type="entry name" value="GLHYDRLASE1"/>
</dbReference>
<keyword evidence="6" id="KW-0119">Carbohydrate metabolism</keyword>
<keyword evidence="4 12" id="KW-0378">Hydrolase</keyword>
<dbReference type="OrthoDB" id="9765195at2"/>
<feature type="binding site" evidence="10">
    <location>
        <position position="165"/>
    </location>
    <ligand>
        <name>substrate</name>
    </ligand>
</feature>
<evidence type="ECO:0000313" key="13">
    <source>
        <dbReference type="EMBL" id="ANY74327.1"/>
    </source>
</evidence>
<dbReference type="Gene3D" id="3.20.20.80">
    <property type="entry name" value="Glycosidases"/>
    <property type="match status" value="1"/>
</dbReference>
<evidence type="ECO:0000256" key="6">
    <source>
        <dbReference type="ARBA" id="ARBA00023277"/>
    </source>
</evidence>
<name>A0A1B2E355_9BACL</name>
<evidence type="ECO:0000256" key="10">
    <source>
        <dbReference type="PIRSR" id="PIRSR617736-2"/>
    </source>
</evidence>
<protein>
    <recommendedName>
        <fullName evidence="3 12">Beta-glucosidase</fullName>
        <ecNumber evidence="3 12">3.2.1.21</ecNumber>
    </recommendedName>
</protein>
<evidence type="ECO:0000256" key="7">
    <source>
        <dbReference type="ARBA" id="ARBA00023295"/>
    </source>
</evidence>
<evidence type="ECO:0000256" key="12">
    <source>
        <dbReference type="RuleBase" id="RU361175"/>
    </source>
</evidence>
<dbReference type="InterPro" id="IPR017853">
    <property type="entry name" value="GH"/>
</dbReference>
<keyword evidence="5" id="KW-0136">Cellulose degradation</keyword>
<feature type="binding site" evidence="10">
    <location>
        <position position="121"/>
    </location>
    <ligand>
        <name>substrate</name>
    </ligand>
</feature>
<dbReference type="GO" id="GO:0030245">
    <property type="term" value="P:cellulose catabolic process"/>
    <property type="evidence" value="ECO:0007669"/>
    <property type="project" value="UniProtKB-KW"/>
</dbReference>
<dbReference type="GO" id="GO:0008422">
    <property type="term" value="F:beta-glucosidase activity"/>
    <property type="evidence" value="ECO:0007669"/>
    <property type="project" value="UniProtKB-EC"/>
</dbReference>
<keyword evidence="7 12" id="KW-0326">Glycosidase</keyword>
<evidence type="ECO:0000256" key="11">
    <source>
        <dbReference type="PROSITE-ProRule" id="PRU10055"/>
    </source>
</evidence>
<evidence type="ECO:0000256" key="9">
    <source>
        <dbReference type="PIRSR" id="PIRSR617736-1"/>
    </source>
</evidence>
<dbReference type="PANTHER" id="PTHR10353:SF36">
    <property type="entry name" value="LP05116P"/>
    <property type="match status" value="1"/>
</dbReference>
<dbReference type="InterPro" id="IPR001360">
    <property type="entry name" value="Glyco_hydro_1"/>
</dbReference>
<comment type="similarity">
    <text evidence="2 12">Belongs to the glycosyl hydrolase 1 family.</text>
</comment>
<evidence type="ECO:0000313" key="15">
    <source>
        <dbReference type="Proteomes" id="UP000189059"/>
    </source>
</evidence>
<keyword evidence="15" id="KW-1185">Reference proteome</keyword>
<dbReference type="RefSeq" id="WP_077568203.1">
    <property type="nucleotide sequence ID" value="NZ_CP016809.1"/>
</dbReference>
<gene>
    <name evidence="14" type="ORF">BBD40_17490</name>
    <name evidence="13" type="ORF">BBD41_18070</name>
</gene>
<reference evidence="14 15" key="2">
    <citation type="submission" date="2016-12" db="EMBL/GenBank/DDBJ databases">
        <title>Genome sequencing and description of Paenibacillus sp. nov. from high altitude lake in the Indian Trans- Himalayas.</title>
        <authorList>
            <person name="Kiran S."/>
            <person name="Swarnkar M.K."/>
            <person name="Rana A."/>
            <person name="Tewari R."/>
            <person name="Gulati A."/>
        </authorList>
    </citation>
    <scope>NUCLEOTIDE SEQUENCE [LARGE SCALE GENOMIC DNA]</scope>
    <source>
        <strain evidence="14 15">IHBB 9951</strain>
    </source>
</reference>
<dbReference type="InterPro" id="IPR017736">
    <property type="entry name" value="Glyco_hydro_1_beta-glucosidase"/>
</dbReference>
<dbReference type="Pfam" id="PF00232">
    <property type="entry name" value="Glyco_hydro_1"/>
    <property type="match status" value="1"/>
</dbReference>
<accession>A0A1B2E355</accession>
<dbReference type="EMBL" id="CP016809">
    <property type="protein sequence ID" value="ANY74327.1"/>
    <property type="molecule type" value="Genomic_DNA"/>
</dbReference>
<dbReference type="Proteomes" id="UP000189059">
    <property type="component" value="Unassembled WGS sequence"/>
</dbReference>
<dbReference type="PROSITE" id="PS00572">
    <property type="entry name" value="GLYCOSYL_HYDROL_F1_1"/>
    <property type="match status" value="1"/>
</dbReference>
<dbReference type="EC" id="3.2.1.21" evidence="3 12"/>
<evidence type="ECO:0000256" key="3">
    <source>
        <dbReference type="ARBA" id="ARBA00012744"/>
    </source>
</evidence>
<feature type="active site" description="Proton donor" evidence="9">
    <location>
        <position position="166"/>
    </location>
</feature>
<feature type="active site" description="Nucleophile" evidence="9 11">
    <location>
        <position position="355"/>
    </location>
</feature>
<dbReference type="InterPro" id="IPR033132">
    <property type="entry name" value="GH_1_N_CS"/>
</dbReference>
<feature type="binding site" evidence="10">
    <location>
        <position position="402"/>
    </location>
    <ligand>
        <name>substrate</name>
    </ligand>
</feature>
<dbReference type="FunFam" id="3.20.20.80:FF:000004">
    <property type="entry name" value="Beta-glucosidase 6-phospho-beta-glucosidase"/>
    <property type="match status" value="1"/>
</dbReference>
<reference evidence="13" key="1">
    <citation type="submission" date="2016-08" db="EMBL/GenBank/DDBJ databases">
        <title>Complete Genome Seqeunce of Paenibacillus sp. nov. IHBB 9852 from high altitute lake of Indian trans-Himalayas.</title>
        <authorList>
            <person name="Kiran S."/>
            <person name="Swarnkar M.K."/>
            <person name="Rana A."/>
            <person name="Tewari R."/>
            <person name="Gulati A."/>
        </authorList>
    </citation>
    <scope>NUCLEOTIDE SEQUENCE [LARGE SCALE GENOMIC DNA]</scope>
    <source>
        <strain evidence="13">IHBB 9852</strain>
    </source>
</reference>
<sequence>MSIHKFPQDFKWGVATASYQIEGAYNEDGRGMSIWDTFAHTPGKVKNGDNGNVACDSYHRVEEDVQLLKELGVKVYRFSVSWPRVLPSGRGEVNRAGLDYYHRLVDALLANGIEPFCTLYHWDLPQALQDEGGWGSRGSIDAFAQYAELMFNEFKGKIKHWITFNEPWCMAFLSNYLGVHAPGNKDLQLAIDVSHHLLVAHGKAVKRFRELGIPGEIGIAPNTAWAVPYRNTEEDIEACLRINGWSGDWYLDPIYFGEYPKFMLEWYEKLGYQPPVVAGDMDIIRQPIDFIGINYYTSSMNRYNPGEEGGMLSSEAVSLGVAKTDIGWEIYAEGLYQLLRYTADKYGNPNLYITENGACYNDGLEQDGRIHDQRRIDYLAMHLIQASRAIEDGINLKGYMEWSLMDNFEWAEGYGMRFGLVHVDYDTLVRTKKDSYYWYKGVISRNWFER</sequence>
<evidence type="ECO:0000256" key="5">
    <source>
        <dbReference type="ARBA" id="ARBA00023001"/>
    </source>
</evidence>
<dbReference type="EMBL" id="MRVI01000001">
    <property type="protein sequence ID" value="OOC63492.1"/>
    <property type="molecule type" value="Genomic_DNA"/>
</dbReference>
<comment type="catalytic activity">
    <reaction evidence="1 12">
        <text>Hydrolysis of terminal, non-reducing beta-D-glucosyl residues with release of beta-D-glucose.</text>
        <dbReference type="EC" id="3.2.1.21"/>
    </reaction>
</comment>
<feature type="binding site" evidence="10">
    <location>
        <position position="296"/>
    </location>
    <ligand>
        <name>substrate</name>
    </ligand>
</feature>
<keyword evidence="8" id="KW-0624">Polysaccharide degradation</keyword>
<dbReference type="KEGG" id="pib:BBD41_18070"/>
<feature type="binding site" evidence="10">
    <location>
        <begin position="409"/>
        <end position="410"/>
    </location>
    <ligand>
        <name>substrate</name>
    </ligand>
</feature>
<evidence type="ECO:0000256" key="1">
    <source>
        <dbReference type="ARBA" id="ARBA00000448"/>
    </source>
</evidence>
<dbReference type="SUPFAM" id="SSF51445">
    <property type="entry name" value="(Trans)glycosidases"/>
    <property type="match status" value="1"/>
</dbReference>
<evidence type="ECO:0000256" key="2">
    <source>
        <dbReference type="ARBA" id="ARBA00010838"/>
    </source>
</evidence>
<dbReference type="NCBIfam" id="TIGR03356">
    <property type="entry name" value="BGL"/>
    <property type="match status" value="1"/>
</dbReference>
<evidence type="ECO:0000256" key="4">
    <source>
        <dbReference type="ARBA" id="ARBA00022801"/>
    </source>
</evidence>
<evidence type="ECO:0000256" key="8">
    <source>
        <dbReference type="ARBA" id="ARBA00023326"/>
    </source>
</evidence>
<feature type="binding site" evidence="10">
    <location>
        <position position="20"/>
    </location>
    <ligand>
        <name>substrate</name>
    </ligand>
</feature>
<proteinExistence type="inferred from homology"/>
<dbReference type="GO" id="GO:0005829">
    <property type="term" value="C:cytosol"/>
    <property type="evidence" value="ECO:0007669"/>
    <property type="project" value="TreeGrafter"/>
</dbReference>
<dbReference type="PANTHER" id="PTHR10353">
    <property type="entry name" value="GLYCOSYL HYDROLASE"/>
    <property type="match status" value="1"/>
</dbReference>